<feature type="binding site" evidence="16">
    <location>
        <begin position="595"/>
        <end position="596"/>
    </location>
    <ligand>
        <name>FAD</name>
        <dbReference type="ChEBI" id="CHEBI:57692"/>
    </ligand>
</feature>
<evidence type="ECO:0000256" key="15">
    <source>
        <dbReference type="ARBA" id="ARBA00023136"/>
    </source>
</evidence>
<keyword evidence="13 17" id="KW-0560">Oxidoreductase</keyword>
<dbReference type="EMBL" id="JAAPAO010000566">
    <property type="protein sequence ID" value="KAF4656981.1"/>
    <property type="molecule type" value="Genomic_DNA"/>
</dbReference>
<accession>A0A7J6LCZ8</accession>
<evidence type="ECO:0000256" key="14">
    <source>
        <dbReference type="ARBA" id="ARBA00023034"/>
    </source>
</evidence>
<name>A0A7J6LCZ8_PERCH</name>
<evidence type="ECO:0000256" key="2">
    <source>
        <dbReference type="ARBA" id="ARBA00004323"/>
    </source>
</evidence>
<dbReference type="PANTHER" id="PTHR10742:SF410">
    <property type="entry name" value="LYSINE-SPECIFIC HISTONE DEMETHYLASE 2"/>
    <property type="match status" value="1"/>
</dbReference>
<proteinExistence type="inferred from homology"/>
<evidence type="ECO:0000256" key="18">
    <source>
        <dbReference type="SAM" id="SignalP"/>
    </source>
</evidence>
<dbReference type="InterPro" id="IPR002937">
    <property type="entry name" value="Amino_oxidase"/>
</dbReference>
<evidence type="ECO:0000259" key="19">
    <source>
        <dbReference type="Pfam" id="PF01593"/>
    </source>
</evidence>
<keyword evidence="17" id="KW-0285">Flavoprotein</keyword>
<evidence type="ECO:0000256" key="17">
    <source>
        <dbReference type="RuleBase" id="RU362067"/>
    </source>
</evidence>
<dbReference type="InterPro" id="IPR002659">
    <property type="entry name" value="Glyco_trans_31"/>
</dbReference>
<evidence type="ECO:0000256" key="4">
    <source>
        <dbReference type="ARBA" id="ARBA00008661"/>
    </source>
</evidence>
<gene>
    <name evidence="20" type="ORF">FOL47_008648</name>
</gene>
<keyword evidence="7" id="KW-0808">Transferase</keyword>
<dbReference type="InterPro" id="IPR050281">
    <property type="entry name" value="Flavin_monoamine_oxidase"/>
</dbReference>
<evidence type="ECO:0000256" key="6">
    <source>
        <dbReference type="ARBA" id="ARBA00022676"/>
    </source>
</evidence>
<comment type="caution">
    <text evidence="20">The sequence shown here is derived from an EMBL/GenBank/DDBJ whole genome shotgun (WGS) entry which is preliminary data.</text>
</comment>
<dbReference type="PRINTS" id="PR00757">
    <property type="entry name" value="AMINEOXDASEF"/>
</dbReference>
<dbReference type="Pfam" id="PF01593">
    <property type="entry name" value="Amino_oxidase"/>
    <property type="match status" value="1"/>
</dbReference>
<evidence type="ECO:0000256" key="13">
    <source>
        <dbReference type="ARBA" id="ARBA00023002"/>
    </source>
</evidence>
<comment type="subcellular location">
    <subcellularLocation>
        <location evidence="2">Golgi apparatus membrane</location>
        <topology evidence="2">Single-pass type II membrane protein</topology>
    </subcellularLocation>
    <subcellularLocation>
        <location evidence="3">Secreted</location>
    </subcellularLocation>
</comment>
<dbReference type="PROSITE" id="PS50092">
    <property type="entry name" value="TSP1"/>
    <property type="match status" value="1"/>
</dbReference>
<keyword evidence="12" id="KW-1133">Transmembrane helix</keyword>
<dbReference type="AlphaFoldDB" id="A0A7J6LCZ8"/>
<feature type="domain" description="Amine oxidase" evidence="19">
    <location>
        <begin position="578"/>
        <end position="987"/>
    </location>
</feature>
<feature type="signal peptide" evidence="18">
    <location>
        <begin position="1"/>
        <end position="20"/>
    </location>
</feature>
<evidence type="ECO:0000256" key="1">
    <source>
        <dbReference type="ARBA" id="ARBA00001974"/>
    </source>
</evidence>
<keyword evidence="11" id="KW-0735">Signal-anchor</keyword>
<keyword evidence="5" id="KW-0964">Secreted</keyword>
<dbReference type="InterPro" id="IPR000884">
    <property type="entry name" value="TSP1_rpt"/>
</dbReference>
<dbReference type="InterPro" id="IPR001613">
    <property type="entry name" value="Flavin_amine_oxidase"/>
</dbReference>
<keyword evidence="10" id="KW-0677">Repeat</keyword>
<dbReference type="InterPro" id="IPR036188">
    <property type="entry name" value="FAD/NAD-bd_sf"/>
</dbReference>
<dbReference type="Pfam" id="PF01762">
    <property type="entry name" value="Galactosyl_T"/>
    <property type="match status" value="1"/>
</dbReference>
<reference evidence="20 21" key="1">
    <citation type="submission" date="2020-04" db="EMBL/GenBank/DDBJ databases">
        <title>Perkinsus chesapeaki whole genome sequence.</title>
        <authorList>
            <person name="Bogema D.R."/>
        </authorList>
    </citation>
    <scope>NUCLEOTIDE SEQUENCE [LARGE SCALE GENOMIC DNA]</scope>
    <source>
        <strain evidence="20">ATCC PRA-425</strain>
    </source>
</reference>
<dbReference type="Gene3D" id="3.90.660.10">
    <property type="match status" value="1"/>
</dbReference>
<dbReference type="InterPro" id="IPR036383">
    <property type="entry name" value="TSP1_rpt_sf"/>
</dbReference>
<organism evidence="20 21">
    <name type="scientific">Perkinsus chesapeaki</name>
    <name type="common">Clam parasite</name>
    <name type="synonym">Perkinsus andrewsi</name>
    <dbReference type="NCBI Taxonomy" id="330153"/>
    <lineage>
        <taxon>Eukaryota</taxon>
        <taxon>Sar</taxon>
        <taxon>Alveolata</taxon>
        <taxon>Perkinsozoa</taxon>
        <taxon>Perkinsea</taxon>
        <taxon>Perkinsida</taxon>
        <taxon>Perkinsidae</taxon>
        <taxon>Perkinsus</taxon>
    </lineage>
</organism>
<keyword evidence="21" id="KW-1185">Reference proteome</keyword>
<comment type="similarity">
    <text evidence="17">Belongs to the flavin monoamine oxidase family.</text>
</comment>
<dbReference type="SUPFAM" id="SSF51905">
    <property type="entry name" value="FAD/NAD(P)-binding domain"/>
    <property type="match status" value="1"/>
</dbReference>
<keyword evidence="14" id="KW-0333">Golgi apparatus</keyword>
<dbReference type="GO" id="GO:0000139">
    <property type="term" value="C:Golgi membrane"/>
    <property type="evidence" value="ECO:0007669"/>
    <property type="project" value="UniProtKB-SubCell"/>
</dbReference>
<keyword evidence="6" id="KW-0328">Glycosyltransferase</keyword>
<evidence type="ECO:0000256" key="3">
    <source>
        <dbReference type="ARBA" id="ARBA00004613"/>
    </source>
</evidence>
<dbReference type="SUPFAM" id="SSF82895">
    <property type="entry name" value="TSP-1 type 1 repeat"/>
    <property type="match status" value="1"/>
</dbReference>
<dbReference type="GO" id="GO:0016491">
    <property type="term" value="F:oxidoreductase activity"/>
    <property type="evidence" value="ECO:0007669"/>
    <property type="project" value="UniProtKB-KW"/>
</dbReference>
<dbReference type="Gene3D" id="3.50.50.60">
    <property type="entry name" value="FAD/NAD(P)-binding domain"/>
    <property type="match status" value="1"/>
</dbReference>
<evidence type="ECO:0000313" key="21">
    <source>
        <dbReference type="Proteomes" id="UP000591131"/>
    </source>
</evidence>
<dbReference type="OrthoDB" id="5046242at2759"/>
<dbReference type="GO" id="GO:0016758">
    <property type="term" value="F:hexosyltransferase activity"/>
    <property type="evidence" value="ECO:0007669"/>
    <property type="project" value="InterPro"/>
</dbReference>
<sequence>MKQVEAFFLVFSFLHRTGQGQNGSTAEFNNRLYVEECAEVCPYAADRQLELKVFDVSQVSIINHHDQSRCLAHKVCWECIGDDECEFAQCLQEHPTLCGLDRFLFTCNCAAGLSMVDVLKAYFPNKTKQEMQAREACVPADMFEKSDTCYGNAMEGSEAAAAPWPRISVSGGLVVLTVYMLCGLHDSHQMRAFCPILFSLFMSKSHCEDVVDLAVVIPTAPTETDRRCVVRDSWARQLTGIEKETGRRVKLYFTIGDSSELPSDVRARLDMEKAQFSDIHELVGFADSYNRLGLKALVEFLFRLLSILDDKKAFDLPRVYAGEFWSYLEILQPALKTSTGLDYYPTNARGAGYVLSYELVNLVAKSPVPFKQVDAEDAMIGLFLAPYEYERISYEVQPMTPQCGCAITCLKDKWESKGKNYYIDHYNKRETLRWKQRRYELFGDSCWKLEQEREEGLESCRRATLQIGDDERFYFDTVTRASIPDGVIVADHTSTRSGVCKVTFQWAPEEWGSCSKDCGGGVRRRCVKCSGPDGHAFDDVECDSQTRPSDEESFLPMESDCLTAPSLLDVIIVGGGAAGLAAARALQSYNVAVLEARPRLGGRISPTKWHRGVAIDMGAQYIHGVCAENPMVSIANRGGLHVHQYPGSDEDYITMLRAYGSDGRLYSQEELRSAYTRVEELLEKVQKVCSELDDSVNLEEGVRMSGVDLDVEDELVRYLWWYLVRTWMGVSSDSQLRATEFDGSEGTGRFEGPDGKIEEGMYALVEVLEEECSTTHFYLGTEVVTVDQSGLECGPVQVTTRDGRLYHAKACICTVPLGVIQSERIRFIPEMPSEQFDSIQRLGTGTSEKIFLGWDKGEPIPADKDGIAVISSDGQQNWLFEVLSSSAVTAQVVDISGKEAIDGAIEALRGVLPNLPPPDRTGVTFFCSGLYSMGSYSHYRPSSTEVDVNNAARRHGLVWFAGEHCDPEYQGAVHAALITGGKAAAEVSDYLANY</sequence>
<dbReference type="GO" id="GO:0005576">
    <property type="term" value="C:extracellular region"/>
    <property type="evidence" value="ECO:0007669"/>
    <property type="project" value="UniProtKB-SubCell"/>
</dbReference>
<keyword evidence="8" id="KW-0812">Transmembrane</keyword>
<keyword evidence="17" id="KW-0274">FAD</keyword>
<evidence type="ECO:0000313" key="20">
    <source>
        <dbReference type="EMBL" id="KAF4656981.1"/>
    </source>
</evidence>
<comment type="cofactor">
    <cofactor evidence="1 17">
        <name>FAD</name>
        <dbReference type="ChEBI" id="CHEBI:57692"/>
    </cofactor>
</comment>
<dbReference type="Gene3D" id="2.20.100.10">
    <property type="entry name" value="Thrombospondin type-1 (TSP1) repeat"/>
    <property type="match status" value="1"/>
</dbReference>
<protein>
    <recommendedName>
        <fullName evidence="17">Amine oxidase</fullName>
        <ecNumber evidence="17">1.4.3.-</ecNumber>
    </recommendedName>
</protein>
<keyword evidence="15" id="KW-0472">Membrane</keyword>
<dbReference type="Proteomes" id="UP000591131">
    <property type="component" value="Unassembled WGS sequence"/>
</dbReference>
<dbReference type="PANTHER" id="PTHR10742">
    <property type="entry name" value="FLAVIN MONOAMINE OXIDASE"/>
    <property type="match status" value="1"/>
</dbReference>
<feature type="binding site" evidence="16">
    <location>
        <position position="783"/>
    </location>
    <ligand>
        <name>FAD</name>
        <dbReference type="ChEBI" id="CHEBI:57692"/>
    </ligand>
</feature>
<evidence type="ECO:0000256" key="9">
    <source>
        <dbReference type="ARBA" id="ARBA00022729"/>
    </source>
</evidence>
<evidence type="ECO:0000256" key="10">
    <source>
        <dbReference type="ARBA" id="ARBA00022737"/>
    </source>
</evidence>
<evidence type="ECO:0000256" key="12">
    <source>
        <dbReference type="ARBA" id="ARBA00022989"/>
    </source>
</evidence>
<comment type="similarity">
    <text evidence="4">Belongs to the glycosyltransferase 31 family.</text>
</comment>
<evidence type="ECO:0000256" key="8">
    <source>
        <dbReference type="ARBA" id="ARBA00022692"/>
    </source>
</evidence>
<evidence type="ECO:0000256" key="16">
    <source>
        <dbReference type="PIRSR" id="PIRSR601613-1"/>
    </source>
</evidence>
<dbReference type="FunFam" id="2.20.100.10:FF:000005">
    <property type="entry name" value="ADAM metallopeptidase with thrombospondin type 1 motif 9"/>
    <property type="match status" value="1"/>
</dbReference>
<evidence type="ECO:0000256" key="11">
    <source>
        <dbReference type="ARBA" id="ARBA00022968"/>
    </source>
</evidence>
<dbReference type="EC" id="1.4.3.-" evidence="17"/>
<dbReference type="Pfam" id="PF19030">
    <property type="entry name" value="TSP1_ADAMTS"/>
    <property type="match status" value="1"/>
</dbReference>
<evidence type="ECO:0000256" key="5">
    <source>
        <dbReference type="ARBA" id="ARBA00022525"/>
    </source>
</evidence>
<keyword evidence="9 18" id="KW-0732">Signal</keyword>
<evidence type="ECO:0000256" key="7">
    <source>
        <dbReference type="ARBA" id="ARBA00022679"/>
    </source>
</evidence>
<feature type="chain" id="PRO_5029629675" description="Amine oxidase" evidence="18">
    <location>
        <begin position="21"/>
        <end position="994"/>
    </location>
</feature>